<proteinExistence type="predicted"/>
<dbReference type="Gene3D" id="3.40.50.1110">
    <property type="entry name" value="SGNH hydrolase"/>
    <property type="match status" value="1"/>
</dbReference>
<dbReference type="PANTHER" id="PTHR31988:SF19">
    <property type="entry name" value="9-O-ACETYL-N-ACETYLNEURAMINIC ACID DEACETYLASE-RELATED"/>
    <property type="match status" value="1"/>
</dbReference>
<evidence type="ECO:0000259" key="2">
    <source>
        <dbReference type="Pfam" id="PF03629"/>
    </source>
</evidence>
<dbReference type="Pfam" id="PF03629">
    <property type="entry name" value="SASA"/>
    <property type="match status" value="1"/>
</dbReference>
<dbReference type="Proteomes" id="UP000515808">
    <property type="component" value="Chromosome"/>
</dbReference>
<dbReference type="AlphaFoldDB" id="A0A7G9L6P8"/>
<dbReference type="InterPro" id="IPR036514">
    <property type="entry name" value="SGNH_hydro_sf"/>
</dbReference>
<keyword evidence="4" id="KW-1185">Reference proteome</keyword>
<accession>A0A7G9L6P8</accession>
<dbReference type="PANTHER" id="PTHR31988">
    <property type="entry name" value="ESTERASE, PUTATIVE (DUF303)-RELATED"/>
    <property type="match status" value="1"/>
</dbReference>
<protein>
    <recommendedName>
        <fullName evidence="2">Sialate O-acetylesterase domain-containing protein</fullName>
    </recommendedName>
</protein>
<evidence type="ECO:0000313" key="4">
    <source>
        <dbReference type="Proteomes" id="UP000515808"/>
    </source>
</evidence>
<dbReference type="InterPro" id="IPR052940">
    <property type="entry name" value="Carb_Esterase_6"/>
</dbReference>
<dbReference type="GO" id="GO:0016788">
    <property type="term" value="F:hydrolase activity, acting on ester bonds"/>
    <property type="evidence" value="ECO:0007669"/>
    <property type="project" value="UniProtKB-ARBA"/>
</dbReference>
<dbReference type="EMBL" id="CP060695">
    <property type="protein sequence ID" value="QNM84297.1"/>
    <property type="molecule type" value="Genomic_DNA"/>
</dbReference>
<name>A0A7G9L6P8_9FLAO</name>
<dbReference type="InterPro" id="IPR005181">
    <property type="entry name" value="SASA"/>
</dbReference>
<evidence type="ECO:0000256" key="1">
    <source>
        <dbReference type="ARBA" id="ARBA00022801"/>
    </source>
</evidence>
<dbReference type="RefSeq" id="WP_187481241.1">
    <property type="nucleotide sequence ID" value="NZ_CP060695.1"/>
</dbReference>
<dbReference type="SUPFAM" id="SSF52266">
    <property type="entry name" value="SGNH hydrolase"/>
    <property type="match status" value="1"/>
</dbReference>
<feature type="domain" description="Sialate O-acetylesterase" evidence="2">
    <location>
        <begin position="26"/>
        <end position="234"/>
    </location>
</feature>
<organism evidence="3 4">
    <name type="scientific">Polaribacter pectinis</name>
    <dbReference type="NCBI Taxonomy" id="2738844"/>
    <lineage>
        <taxon>Bacteria</taxon>
        <taxon>Pseudomonadati</taxon>
        <taxon>Bacteroidota</taxon>
        <taxon>Flavobacteriia</taxon>
        <taxon>Flavobacteriales</taxon>
        <taxon>Flavobacteriaceae</taxon>
    </lineage>
</organism>
<keyword evidence="1" id="KW-0378">Hydrolase</keyword>
<sequence length="270" mass="29121">MNCTRLLILIAILFITIPTKAQNIIDTWIIAGQSNSEGYGITENPVGGLVSSETLSDIGRSDLNVVHNNVRFFHGSTESSDIPTSAGMDMAPKNAWHSMTSYEGMCFDWGNGRGSESGRRFGSELSFGFEMQKYLTEEIALIKFARGGTSIASSTSLLNDGYYHDFDPSDSRLNQYDKLITTISNATSNLPTGNVLRIKGILWMQGEADAKTTAKANAYEANLTEFINLILADIAAIAGTSNGKLVSDTTWGETSFFIGTIATPGGAEIL</sequence>
<gene>
    <name evidence="3" type="ORF">H9W90_08740</name>
</gene>
<reference evidence="3 4" key="1">
    <citation type="submission" date="2020-08" db="EMBL/GenBank/DDBJ databases">
        <title>Polaribacter sp. L12M9 isolated from gut of the Korean scallop.</title>
        <authorList>
            <person name="Jeong Y.S."/>
        </authorList>
    </citation>
    <scope>NUCLEOTIDE SEQUENCE [LARGE SCALE GENOMIC DNA]</scope>
    <source>
        <strain evidence="3 4">L12M9</strain>
    </source>
</reference>
<dbReference type="KEGG" id="ppec:H9W90_08740"/>
<evidence type="ECO:0000313" key="3">
    <source>
        <dbReference type="EMBL" id="QNM84297.1"/>
    </source>
</evidence>